<dbReference type="AlphaFoldDB" id="A0A5N6YCE4"/>
<name>A0A5N6YCE4_9EURO</name>
<sequence length="87" mass="9553">MDRVDRALAVFILSAFLGELGHLSGLGLGHDTELGRIGKWQHETSIVRDSTRIPAGKIFGVRKYVPSRESDAEIAGVSRVEQRLDGH</sequence>
<dbReference type="EMBL" id="ML737132">
    <property type="protein sequence ID" value="KAE8342868.1"/>
    <property type="molecule type" value="Genomic_DNA"/>
</dbReference>
<gene>
    <name evidence="1" type="ORF">BDV24DRAFT_38992</name>
</gene>
<organism evidence="1">
    <name type="scientific">Aspergillus arachidicola</name>
    <dbReference type="NCBI Taxonomy" id="656916"/>
    <lineage>
        <taxon>Eukaryota</taxon>
        <taxon>Fungi</taxon>
        <taxon>Dikarya</taxon>
        <taxon>Ascomycota</taxon>
        <taxon>Pezizomycotina</taxon>
        <taxon>Eurotiomycetes</taxon>
        <taxon>Eurotiomycetidae</taxon>
        <taxon>Eurotiales</taxon>
        <taxon>Aspergillaceae</taxon>
        <taxon>Aspergillus</taxon>
        <taxon>Aspergillus subgen. Circumdati</taxon>
    </lineage>
</organism>
<protein>
    <submittedName>
        <fullName evidence="1">Uncharacterized protein</fullName>
    </submittedName>
</protein>
<accession>A0A5N6YCE4</accession>
<evidence type="ECO:0000313" key="1">
    <source>
        <dbReference type="EMBL" id="KAE8342868.1"/>
    </source>
</evidence>
<proteinExistence type="predicted"/>
<reference evidence="1" key="1">
    <citation type="submission" date="2019-04" db="EMBL/GenBank/DDBJ databases">
        <title>Friends and foes A comparative genomics study of 23 Aspergillus species from section Flavi.</title>
        <authorList>
            <consortium name="DOE Joint Genome Institute"/>
            <person name="Kjaerbolling I."/>
            <person name="Vesth T."/>
            <person name="Frisvad J.C."/>
            <person name="Nybo J.L."/>
            <person name="Theobald S."/>
            <person name="Kildgaard S."/>
            <person name="Isbrandt T."/>
            <person name="Kuo A."/>
            <person name="Sato A."/>
            <person name="Lyhne E.K."/>
            <person name="Kogle M.E."/>
            <person name="Wiebenga A."/>
            <person name="Kun R.S."/>
            <person name="Lubbers R.J."/>
            <person name="Makela M.R."/>
            <person name="Barry K."/>
            <person name="Chovatia M."/>
            <person name="Clum A."/>
            <person name="Daum C."/>
            <person name="Haridas S."/>
            <person name="He G."/>
            <person name="LaButti K."/>
            <person name="Lipzen A."/>
            <person name="Mondo S."/>
            <person name="Riley R."/>
            <person name="Salamov A."/>
            <person name="Simmons B.A."/>
            <person name="Magnuson J.K."/>
            <person name="Henrissat B."/>
            <person name="Mortensen U.H."/>
            <person name="Larsen T.O."/>
            <person name="Devries R.P."/>
            <person name="Grigoriev I.V."/>
            <person name="Machida M."/>
            <person name="Baker S.E."/>
            <person name="Andersen M.R."/>
        </authorList>
    </citation>
    <scope>NUCLEOTIDE SEQUENCE</scope>
    <source>
        <strain evidence="1">CBS 117612</strain>
    </source>
</reference>
<dbReference type="Proteomes" id="UP000325558">
    <property type="component" value="Unassembled WGS sequence"/>
</dbReference>